<dbReference type="EMBL" id="CP032707">
    <property type="protein sequence ID" value="AYG94023.1"/>
    <property type="molecule type" value="Genomic_DNA"/>
</dbReference>
<comment type="subcellular location">
    <subcellularLocation>
        <location evidence="1 8">Cell outer membrane</location>
        <topology evidence="1 8">Multi-pass membrane protein</topology>
    </subcellularLocation>
</comment>
<organism evidence="13 14">
    <name type="scientific">Brevundimonas naejangsanensis</name>
    <dbReference type="NCBI Taxonomy" id="588932"/>
    <lineage>
        <taxon>Bacteria</taxon>
        <taxon>Pseudomonadati</taxon>
        <taxon>Pseudomonadota</taxon>
        <taxon>Alphaproteobacteria</taxon>
        <taxon>Caulobacterales</taxon>
        <taxon>Caulobacteraceae</taxon>
        <taxon>Brevundimonas</taxon>
    </lineage>
</organism>
<evidence type="ECO:0000256" key="6">
    <source>
        <dbReference type="ARBA" id="ARBA00023136"/>
    </source>
</evidence>
<keyword evidence="4 8" id="KW-0812">Transmembrane</keyword>
<dbReference type="SUPFAM" id="SSF56935">
    <property type="entry name" value="Porins"/>
    <property type="match status" value="1"/>
</dbReference>
<evidence type="ECO:0000259" key="12">
    <source>
        <dbReference type="Pfam" id="PF07715"/>
    </source>
</evidence>
<keyword evidence="2 8" id="KW-0813">Transport</keyword>
<keyword evidence="10" id="KW-0732">Signal</keyword>
<dbReference type="InterPro" id="IPR037066">
    <property type="entry name" value="Plug_dom_sf"/>
</dbReference>
<dbReference type="PROSITE" id="PS52016">
    <property type="entry name" value="TONB_DEPENDENT_REC_3"/>
    <property type="match status" value="1"/>
</dbReference>
<proteinExistence type="inferred from homology"/>
<dbReference type="AlphaFoldDB" id="A0A494RFX5"/>
<evidence type="ECO:0000256" key="9">
    <source>
        <dbReference type="RuleBase" id="RU003357"/>
    </source>
</evidence>
<evidence type="ECO:0000256" key="1">
    <source>
        <dbReference type="ARBA" id="ARBA00004571"/>
    </source>
</evidence>
<evidence type="ECO:0000256" key="10">
    <source>
        <dbReference type="SAM" id="SignalP"/>
    </source>
</evidence>
<keyword evidence="14" id="KW-1185">Reference proteome</keyword>
<accession>A0A494RFX5</accession>
<keyword evidence="3 8" id="KW-1134">Transmembrane beta strand</keyword>
<sequence>MHLKRKYLFGTTVLAGVIAVSAPAFAQERATPVAPVPVDGQTTEVGEIVVTGSRIRRDPVNAPTPLIQVSQEQLMETGLTSVIDYLATIPALSNSLVPSDTTGSLNIAGVSAANLRSLGTDRVLTLIDGRRQVGAQVGRLLVDVDTIPRLLIQNIEIITGGASSVYGADAVSGVLNYNLRKDFDGLEIDANAGQIAGDDTDAPMTRRISGLIGKNFFDDRLNLYAFAEYEKVDEVQGEDIAWLRDGRTVVAVDADPTNALIGPATDGIYDNALFYDVRYVGRPRWGVTNIANSQRPSPTTNPLIPLANCTSYTVAACYAIDPAKTYWYENGQARLVNLGTRIGAVGTNRPYNIGGDGDNANTTFGGFSRTPESESSRFQVGANFKVTDNVTAYVEAKYVDEQSFIVTQPSFFDVYISDTWANDAVQPLLGSSAFTTRIDDNAFLPAVIRAALQNNQVDTYGSPTPTTPGAVTSTVTRNYARHQAFGINRSQENSRQVQRYVAALKGNYDQVGFIRNFGWDLSYTFGQLDNYNKETGMDILRTALALDAVVDTAGLVSGKPGQIVCRAQLLAAQGRPVDNWSGNLDDKREFLSKTDPEVAQCAPLNVFGAGNQSAEAIDFITASIFLDERNRQQNFIASQSGQLWDFWGAGPLGYAVGVEWRKEEAQGLGRTNSTAGRYLQLNTGGDFLPSSYDSNEAFAEISVPLLRDSFLGEYAELSASYRYFDYSQAGSGDVYGVNLVYRPVQDITFKTSFNTSFRSPNLAETNAPLTQTFANGFVDPCDTRQITSAARKGDERANRIANCEALAAAKGLSFNWTDVTAANAYLPTYSSGIAGVNGGNPELKPETSESFTFSTVFQPRFVPNFSMVLDYYEIKIESVIQSVSAQILANQCVDGPALDVFACSRIFRETGAADAVDSFKVGRPSGDPVGGFIQVPLNYARREVRGLDFKGRYGFETADLIGHDLGSITWDLGGSWLIEQKNYNSFTSPDFFVESASALYYPRVRLTNRITWQPNADLSMTWTTDWQTSQNIIFQRDFISGGNTDSRPASALDTGNFARNDFSVRYSVNDEVTVRAGVTNVFNKAQNPWLGDALYSNFDPYGRRFYIGVNYRPW</sequence>
<evidence type="ECO:0000313" key="14">
    <source>
        <dbReference type="Proteomes" id="UP000276984"/>
    </source>
</evidence>
<evidence type="ECO:0000256" key="7">
    <source>
        <dbReference type="ARBA" id="ARBA00023237"/>
    </source>
</evidence>
<keyword evidence="13" id="KW-0675">Receptor</keyword>
<dbReference type="OrthoDB" id="7051241at2"/>
<dbReference type="PANTHER" id="PTHR47234:SF2">
    <property type="entry name" value="TONB-DEPENDENT RECEPTOR"/>
    <property type="match status" value="1"/>
</dbReference>
<keyword evidence="5 9" id="KW-0798">TonB box</keyword>
<dbReference type="Proteomes" id="UP000276984">
    <property type="component" value="Chromosome"/>
</dbReference>
<dbReference type="InterPro" id="IPR036942">
    <property type="entry name" value="Beta-barrel_TonB_sf"/>
</dbReference>
<dbReference type="InterPro" id="IPR000531">
    <property type="entry name" value="Beta-barrel_TonB"/>
</dbReference>
<dbReference type="Gene3D" id="2.40.170.20">
    <property type="entry name" value="TonB-dependent receptor, beta-barrel domain"/>
    <property type="match status" value="1"/>
</dbReference>
<dbReference type="Pfam" id="PF07715">
    <property type="entry name" value="Plug"/>
    <property type="match status" value="1"/>
</dbReference>
<feature type="signal peptide" evidence="10">
    <location>
        <begin position="1"/>
        <end position="26"/>
    </location>
</feature>
<dbReference type="RefSeq" id="WP_121481182.1">
    <property type="nucleotide sequence ID" value="NZ_CP032707.1"/>
</dbReference>
<evidence type="ECO:0000256" key="2">
    <source>
        <dbReference type="ARBA" id="ARBA00022448"/>
    </source>
</evidence>
<name>A0A494RFX5_9CAUL</name>
<feature type="domain" description="TonB-dependent receptor-like beta-barrel" evidence="11">
    <location>
        <begin position="499"/>
        <end position="1081"/>
    </location>
</feature>
<dbReference type="Gene3D" id="2.170.130.10">
    <property type="entry name" value="TonB-dependent receptor, plug domain"/>
    <property type="match status" value="1"/>
</dbReference>
<gene>
    <name evidence="13" type="ORF">D8I30_01620</name>
</gene>
<comment type="similarity">
    <text evidence="8 9">Belongs to the TonB-dependent receptor family.</text>
</comment>
<feature type="chain" id="PRO_5019763353" evidence="10">
    <location>
        <begin position="27"/>
        <end position="1114"/>
    </location>
</feature>
<dbReference type="Pfam" id="PF00593">
    <property type="entry name" value="TonB_dep_Rec_b-barrel"/>
    <property type="match status" value="1"/>
</dbReference>
<feature type="domain" description="TonB-dependent receptor plug" evidence="12">
    <location>
        <begin position="61"/>
        <end position="174"/>
    </location>
</feature>
<keyword evidence="6 8" id="KW-0472">Membrane</keyword>
<reference evidence="13 14" key="1">
    <citation type="submission" date="2018-10" db="EMBL/GenBank/DDBJ databases">
        <title>Complete genome sequence of Brevundimonas naejangsanensis BRV3.</title>
        <authorList>
            <person name="Berrios L."/>
            <person name="Ely B."/>
        </authorList>
    </citation>
    <scope>NUCLEOTIDE SEQUENCE [LARGE SCALE GENOMIC DNA]</scope>
    <source>
        <strain evidence="13 14">BRV3</strain>
    </source>
</reference>
<dbReference type="PANTHER" id="PTHR47234">
    <property type="match status" value="1"/>
</dbReference>
<dbReference type="GO" id="GO:0009279">
    <property type="term" value="C:cell outer membrane"/>
    <property type="evidence" value="ECO:0007669"/>
    <property type="project" value="UniProtKB-SubCell"/>
</dbReference>
<protein>
    <submittedName>
        <fullName evidence="13">TonB-dependent receptor</fullName>
    </submittedName>
</protein>
<dbReference type="InterPro" id="IPR012910">
    <property type="entry name" value="Plug_dom"/>
</dbReference>
<evidence type="ECO:0000259" key="11">
    <source>
        <dbReference type="Pfam" id="PF00593"/>
    </source>
</evidence>
<evidence type="ECO:0000256" key="8">
    <source>
        <dbReference type="PROSITE-ProRule" id="PRU01360"/>
    </source>
</evidence>
<evidence type="ECO:0000256" key="3">
    <source>
        <dbReference type="ARBA" id="ARBA00022452"/>
    </source>
</evidence>
<dbReference type="InterPro" id="IPR039426">
    <property type="entry name" value="TonB-dep_rcpt-like"/>
</dbReference>
<evidence type="ECO:0000313" key="13">
    <source>
        <dbReference type="EMBL" id="AYG94023.1"/>
    </source>
</evidence>
<keyword evidence="7 8" id="KW-0998">Cell outer membrane</keyword>
<evidence type="ECO:0000256" key="5">
    <source>
        <dbReference type="ARBA" id="ARBA00023077"/>
    </source>
</evidence>
<evidence type="ECO:0000256" key="4">
    <source>
        <dbReference type="ARBA" id="ARBA00022692"/>
    </source>
</evidence>